<organism evidence="2">
    <name type="scientific">freshwater metagenome</name>
    <dbReference type="NCBI Taxonomy" id="449393"/>
    <lineage>
        <taxon>unclassified sequences</taxon>
        <taxon>metagenomes</taxon>
        <taxon>ecological metagenomes</taxon>
    </lineage>
</organism>
<feature type="region of interest" description="Disordered" evidence="1">
    <location>
        <begin position="32"/>
        <end position="76"/>
    </location>
</feature>
<dbReference type="AlphaFoldDB" id="A0A6J7JAB5"/>
<sequence length="76" mass="8306">MIYSVVPEELGPEVYERLKAYYADDPNVTVIMDRRRGGSPSGGPPTADESEFRGLRRRRAGGEHPPLYTGDGPTAA</sequence>
<evidence type="ECO:0000256" key="1">
    <source>
        <dbReference type="SAM" id="MobiDB-lite"/>
    </source>
</evidence>
<gene>
    <name evidence="2" type="ORF">UFOPK3674_01725</name>
</gene>
<reference evidence="2" key="1">
    <citation type="submission" date="2020-05" db="EMBL/GenBank/DDBJ databases">
        <authorList>
            <person name="Chiriac C."/>
            <person name="Salcher M."/>
            <person name="Ghai R."/>
            <person name="Kavagutti S V."/>
        </authorList>
    </citation>
    <scope>NUCLEOTIDE SEQUENCE</scope>
</reference>
<proteinExistence type="predicted"/>
<accession>A0A6J7JAB5</accession>
<evidence type="ECO:0000313" key="2">
    <source>
        <dbReference type="EMBL" id="CAB4939534.1"/>
    </source>
</evidence>
<protein>
    <submittedName>
        <fullName evidence="2">Unannotated protein</fullName>
    </submittedName>
</protein>
<name>A0A6J7JAB5_9ZZZZ</name>
<dbReference type="EMBL" id="CAFBMX010000009">
    <property type="protein sequence ID" value="CAB4939534.1"/>
    <property type="molecule type" value="Genomic_DNA"/>
</dbReference>